<keyword evidence="7" id="KW-0378">Hydrolase</keyword>
<dbReference type="GO" id="GO:0006508">
    <property type="term" value="P:proteolysis"/>
    <property type="evidence" value="ECO:0007669"/>
    <property type="project" value="UniProtKB-KW"/>
</dbReference>
<keyword evidence="3 5" id="KW-1133">Transmembrane helix</keyword>
<feature type="transmembrane region" description="Helical" evidence="5">
    <location>
        <begin position="15"/>
        <end position="34"/>
    </location>
</feature>
<feature type="transmembrane region" description="Helical" evidence="5">
    <location>
        <begin position="76"/>
        <end position="96"/>
    </location>
</feature>
<accession>A0AA35CJJ3</accession>
<reference evidence="7" key="1">
    <citation type="submission" date="2022-03" db="EMBL/GenBank/DDBJ databases">
        <title>Complete genome sequence of Caldinitratiruptor microaerophilus.</title>
        <authorList>
            <person name="Mukaiyama R."/>
            <person name="Nishiyama T."/>
            <person name="Ueda K."/>
        </authorList>
    </citation>
    <scope>NUCLEOTIDE SEQUENCE</scope>
    <source>
        <strain evidence="7">JCM 16183</strain>
    </source>
</reference>
<feature type="transmembrane region" description="Helical" evidence="5">
    <location>
        <begin position="108"/>
        <end position="125"/>
    </location>
</feature>
<dbReference type="EMBL" id="AP025628">
    <property type="protein sequence ID" value="BDG59518.1"/>
    <property type="molecule type" value="Genomic_DNA"/>
</dbReference>
<dbReference type="PANTHER" id="PTHR43731:SF26">
    <property type="entry name" value="RHOMBOID-LIKE PROTEIN 10, CHLOROPLASTIC"/>
    <property type="match status" value="1"/>
</dbReference>
<feature type="domain" description="Peptidase S54 rhomboid" evidence="6">
    <location>
        <begin position="69"/>
        <end position="222"/>
    </location>
</feature>
<keyword evidence="7" id="KW-0645">Protease</keyword>
<name>A0AA35CJJ3_9FIRM</name>
<dbReference type="GO" id="GO:0004252">
    <property type="term" value="F:serine-type endopeptidase activity"/>
    <property type="evidence" value="ECO:0007669"/>
    <property type="project" value="InterPro"/>
</dbReference>
<dbReference type="PANTHER" id="PTHR43731">
    <property type="entry name" value="RHOMBOID PROTEASE"/>
    <property type="match status" value="1"/>
</dbReference>
<comment type="subcellular location">
    <subcellularLocation>
        <location evidence="1">Membrane</location>
        <topology evidence="1">Multi-pass membrane protein</topology>
    </subcellularLocation>
</comment>
<feature type="transmembrane region" description="Helical" evidence="5">
    <location>
        <begin position="163"/>
        <end position="182"/>
    </location>
</feature>
<evidence type="ECO:0000313" key="8">
    <source>
        <dbReference type="Proteomes" id="UP001163687"/>
    </source>
</evidence>
<evidence type="ECO:0000256" key="5">
    <source>
        <dbReference type="SAM" id="Phobius"/>
    </source>
</evidence>
<dbReference type="InterPro" id="IPR035952">
    <property type="entry name" value="Rhomboid-like_sf"/>
</dbReference>
<dbReference type="Pfam" id="PF01694">
    <property type="entry name" value="Rhomboid"/>
    <property type="match status" value="1"/>
</dbReference>
<evidence type="ECO:0000256" key="3">
    <source>
        <dbReference type="ARBA" id="ARBA00022989"/>
    </source>
</evidence>
<dbReference type="SUPFAM" id="SSF144091">
    <property type="entry name" value="Rhomboid-like"/>
    <property type="match status" value="1"/>
</dbReference>
<dbReference type="RefSeq" id="WP_264843639.1">
    <property type="nucleotide sequence ID" value="NZ_AP025628.1"/>
</dbReference>
<organism evidence="7 8">
    <name type="scientific">Caldinitratiruptor microaerophilus</name>
    <dbReference type="NCBI Taxonomy" id="671077"/>
    <lineage>
        <taxon>Bacteria</taxon>
        <taxon>Bacillati</taxon>
        <taxon>Bacillota</taxon>
        <taxon>Clostridia</taxon>
        <taxon>Eubacteriales</taxon>
        <taxon>Symbiobacteriaceae</taxon>
        <taxon>Caldinitratiruptor</taxon>
    </lineage>
</organism>
<dbReference type="KEGG" id="cmic:caldi_06080"/>
<dbReference type="Gene3D" id="1.20.1540.10">
    <property type="entry name" value="Rhomboid-like"/>
    <property type="match status" value="1"/>
</dbReference>
<evidence type="ECO:0000256" key="2">
    <source>
        <dbReference type="ARBA" id="ARBA00022692"/>
    </source>
</evidence>
<dbReference type="InterPro" id="IPR050925">
    <property type="entry name" value="Rhomboid_protease_S54"/>
</dbReference>
<keyword evidence="2 5" id="KW-0812">Transmembrane</keyword>
<protein>
    <submittedName>
        <fullName evidence="7">Rhomboid family intramembrane serine protease</fullName>
    </submittedName>
</protein>
<feature type="transmembrane region" description="Helical" evidence="5">
    <location>
        <begin position="202"/>
        <end position="222"/>
    </location>
</feature>
<gene>
    <name evidence="7" type="ORF">caldi_06080</name>
</gene>
<evidence type="ECO:0000256" key="1">
    <source>
        <dbReference type="ARBA" id="ARBA00004141"/>
    </source>
</evidence>
<evidence type="ECO:0000259" key="6">
    <source>
        <dbReference type="Pfam" id="PF01694"/>
    </source>
</evidence>
<evidence type="ECO:0000256" key="4">
    <source>
        <dbReference type="ARBA" id="ARBA00023136"/>
    </source>
</evidence>
<evidence type="ECO:0000313" key="7">
    <source>
        <dbReference type="EMBL" id="BDG59518.1"/>
    </source>
</evidence>
<feature type="transmembrane region" description="Helical" evidence="5">
    <location>
        <begin position="41"/>
        <end position="64"/>
    </location>
</feature>
<dbReference type="AlphaFoldDB" id="A0AA35CJJ3"/>
<dbReference type="Proteomes" id="UP001163687">
    <property type="component" value="Chromosome"/>
</dbReference>
<keyword evidence="8" id="KW-1185">Reference proteome</keyword>
<sequence length="239" mass="25935">MLPLFDTVPHRSPPLTTWGLILANGLVFLLEAALPADLRELLIHWLGLVPARYAGLASPGGGGIAPDGGWPFLTSLFLHGGWVHLLSNMWALYLFGDNVEDRMGHLRFLAFYLLSGVAAGVTHVVTNWGSAVPAIGASGAVAGVMGAYMALFPGARIITLVPVFLLPWFVEVPAAVYLGGWFASQFVSGAFALLGPGQWGGVAWWAHVGGFLAGLLLYRLFLKPRRYYRAFFPDEYRPW</sequence>
<dbReference type="GO" id="GO:0016020">
    <property type="term" value="C:membrane"/>
    <property type="evidence" value="ECO:0007669"/>
    <property type="project" value="UniProtKB-SubCell"/>
</dbReference>
<feature type="transmembrane region" description="Helical" evidence="5">
    <location>
        <begin position="131"/>
        <end position="151"/>
    </location>
</feature>
<proteinExistence type="predicted"/>
<dbReference type="FunFam" id="1.20.1540.10:FF:000027">
    <property type="entry name" value="Rhomboid family intramembrane serine protease"/>
    <property type="match status" value="1"/>
</dbReference>
<keyword evidence="4 5" id="KW-0472">Membrane</keyword>
<dbReference type="InterPro" id="IPR022764">
    <property type="entry name" value="Peptidase_S54_rhomboid_dom"/>
</dbReference>